<evidence type="ECO:0008006" key="5">
    <source>
        <dbReference type="Google" id="ProtNLM"/>
    </source>
</evidence>
<name>A0A0P7AHC3_9FLAO</name>
<proteinExistence type="inferred from homology"/>
<dbReference type="PATRIC" id="fig|1300341.3.peg.1577"/>
<keyword evidence="2" id="KW-0378">Hydrolase</keyword>
<dbReference type="SUPFAM" id="SSF54637">
    <property type="entry name" value="Thioesterase/thiol ester dehydrase-isomerase"/>
    <property type="match status" value="1"/>
</dbReference>
<evidence type="ECO:0000256" key="2">
    <source>
        <dbReference type="ARBA" id="ARBA00022801"/>
    </source>
</evidence>
<dbReference type="Proteomes" id="UP000050280">
    <property type="component" value="Unassembled WGS sequence"/>
</dbReference>
<evidence type="ECO:0000313" key="4">
    <source>
        <dbReference type="Proteomes" id="UP000050280"/>
    </source>
</evidence>
<comment type="similarity">
    <text evidence="1">Belongs to the 4-hydroxybenzoyl-CoA thioesterase family.</text>
</comment>
<dbReference type="EMBL" id="LDJX01000002">
    <property type="protein sequence ID" value="KPM32955.1"/>
    <property type="molecule type" value="Genomic_DNA"/>
</dbReference>
<dbReference type="CDD" id="cd00586">
    <property type="entry name" value="4HBT"/>
    <property type="match status" value="1"/>
</dbReference>
<comment type="caution">
    <text evidence="3">The sequence shown here is derived from an EMBL/GenBank/DDBJ whole genome shotgun (WGS) entry which is preliminary data.</text>
</comment>
<dbReference type="GO" id="GO:0047617">
    <property type="term" value="F:fatty acyl-CoA hydrolase activity"/>
    <property type="evidence" value="ECO:0007669"/>
    <property type="project" value="TreeGrafter"/>
</dbReference>
<dbReference type="InterPro" id="IPR050563">
    <property type="entry name" value="4-hydroxybenzoyl-CoA_TE"/>
</dbReference>
<protein>
    <recommendedName>
        <fullName evidence="5">Thioesterase</fullName>
    </recommendedName>
</protein>
<organism evidence="3 4">
    <name type="scientific">Croceitalea dokdonensis DOKDO 023</name>
    <dbReference type="NCBI Taxonomy" id="1300341"/>
    <lineage>
        <taxon>Bacteria</taxon>
        <taxon>Pseudomonadati</taxon>
        <taxon>Bacteroidota</taxon>
        <taxon>Flavobacteriia</taxon>
        <taxon>Flavobacteriales</taxon>
        <taxon>Flavobacteriaceae</taxon>
        <taxon>Croceitalea</taxon>
    </lineage>
</organism>
<dbReference type="AlphaFoldDB" id="A0A0P7AHC3"/>
<sequence>MFLKEFEIRWSDIDANRHLANAAYLNYTGHTRMSYLAQLGFNQKTMAKHQIGPVVFYEHIYYFKEVFIGKPIKVSSELKGMSEDGMFFEFHHDFYDADGKNFAHSEMMGAWIDLKIRKLTILPDEFMAAVDKIERAEDFKILTKEDTRKFKRVPKDLV</sequence>
<keyword evidence="4" id="KW-1185">Reference proteome</keyword>
<reference evidence="3 4" key="1">
    <citation type="submission" date="2015-09" db="EMBL/GenBank/DDBJ databases">
        <title>Genome sequence of the marine flavobacterium Croceitalea dokdonensis DOKDO 023 that contains proton- and sodium-pumping rhodopsins.</title>
        <authorList>
            <person name="Kwon S.-K."/>
            <person name="Lee H.K."/>
            <person name="Kwak M.-J."/>
            <person name="Kim J.F."/>
        </authorList>
    </citation>
    <scope>NUCLEOTIDE SEQUENCE [LARGE SCALE GENOMIC DNA]</scope>
    <source>
        <strain evidence="3 4">DOKDO 023</strain>
    </source>
</reference>
<dbReference type="OrthoDB" id="760345at2"/>
<evidence type="ECO:0000256" key="1">
    <source>
        <dbReference type="ARBA" id="ARBA00005953"/>
    </source>
</evidence>
<dbReference type="PANTHER" id="PTHR31793">
    <property type="entry name" value="4-HYDROXYBENZOYL-COA THIOESTERASE FAMILY MEMBER"/>
    <property type="match status" value="1"/>
</dbReference>
<evidence type="ECO:0000313" key="3">
    <source>
        <dbReference type="EMBL" id="KPM32955.1"/>
    </source>
</evidence>
<accession>A0A0P7AHC3</accession>
<dbReference type="Pfam" id="PF13279">
    <property type="entry name" value="4HBT_2"/>
    <property type="match status" value="1"/>
</dbReference>
<dbReference type="Gene3D" id="3.10.129.10">
    <property type="entry name" value="Hotdog Thioesterase"/>
    <property type="match status" value="1"/>
</dbReference>
<dbReference type="InterPro" id="IPR029069">
    <property type="entry name" value="HotDog_dom_sf"/>
</dbReference>
<dbReference type="PANTHER" id="PTHR31793:SF27">
    <property type="entry name" value="NOVEL THIOESTERASE SUPERFAMILY DOMAIN AND SAPOSIN A-TYPE DOMAIN CONTAINING PROTEIN (0610012H03RIK)"/>
    <property type="match status" value="1"/>
</dbReference>
<dbReference type="STRING" id="1300341.I595_1382"/>
<gene>
    <name evidence="3" type="ORF">I595_1382</name>
</gene>
<dbReference type="RefSeq" id="WP_054558526.1">
    <property type="nucleotide sequence ID" value="NZ_LDJX01000002.1"/>
</dbReference>